<dbReference type="GO" id="GO:0046872">
    <property type="term" value="F:metal ion binding"/>
    <property type="evidence" value="ECO:0007669"/>
    <property type="project" value="UniProtKB-KW"/>
</dbReference>
<keyword evidence="1" id="KW-0285">Flavoprotein</keyword>
<dbReference type="Pfam" id="PF02754">
    <property type="entry name" value="CCG"/>
    <property type="match status" value="1"/>
</dbReference>
<dbReference type="SUPFAM" id="SSF56176">
    <property type="entry name" value="FAD-binding/transporter-associated domain-like"/>
    <property type="match status" value="1"/>
</dbReference>
<dbReference type="Gene3D" id="3.30.70.2740">
    <property type="match status" value="1"/>
</dbReference>
<dbReference type="SUPFAM" id="SSF46548">
    <property type="entry name" value="alpha-helical ferredoxin"/>
    <property type="match status" value="1"/>
</dbReference>
<dbReference type="InterPro" id="IPR009051">
    <property type="entry name" value="Helical_ferredxn"/>
</dbReference>
<evidence type="ECO:0000313" key="7">
    <source>
        <dbReference type="EMBL" id="HGU32491.1"/>
    </source>
</evidence>
<keyword evidence="3" id="KW-0274">FAD</keyword>
<dbReference type="Pfam" id="PF13183">
    <property type="entry name" value="Fer4_8"/>
    <property type="match status" value="1"/>
</dbReference>
<dbReference type="PANTHER" id="PTHR42934">
    <property type="entry name" value="GLYCOLATE OXIDASE SUBUNIT GLCD"/>
    <property type="match status" value="1"/>
</dbReference>
<dbReference type="SUPFAM" id="SSF55103">
    <property type="entry name" value="FAD-linked oxidases, C-terminal domain"/>
    <property type="match status" value="1"/>
</dbReference>
<dbReference type="GO" id="GO:0071949">
    <property type="term" value="F:FAD binding"/>
    <property type="evidence" value="ECO:0007669"/>
    <property type="project" value="InterPro"/>
</dbReference>
<gene>
    <name evidence="7" type="ORF">ENS29_06510</name>
</gene>
<evidence type="ECO:0000259" key="6">
    <source>
        <dbReference type="PROSITE" id="PS51387"/>
    </source>
</evidence>
<protein>
    <submittedName>
        <fullName evidence="7">DUF3683 domain-containing protein</fullName>
    </submittedName>
</protein>
<proteinExistence type="predicted"/>
<dbReference type="InterPro" id="IPR036318">
    <property type="entry name" value="FAD-bd_PCMH-like_sf"/>
</dbReference>
<sequence length="1213" mass="135569">MPLSTRRDIPFNYTSADDAQIVRFLLGEDVWHAIETLYFRKASGRLIRLMLRFIGDLFVIRRNPYVFQRILDESALKNRFFRAVRQDIETFERNSADSPEGRTIARACRQAFLELIDRVSNTEERRRRIQLRLGKWVGLDNVRFDPFTLAAHATDATNWRHHLPEAVVFPSKVEEIPPLVREIAELGLFLLPRGAGTGLTGGAVPTGSGCVVINVEKLNRILDIGERPCETPEGEARTLHFIRLEAGVITEEAMWAASERGLVFATDPTSSWACTIGGNIAENAGGKTAVLWGTAIDNLLGYTIVMPDARVLHVRRRNHPLRKILPEDTVVFDIYDDRYPDRPVQEIRLAASEIRTPGLGKDITNKALGGLPGIQKEGCDGIIVEAEFILYPRYPLKRTFCLEFFGEDMEEASRVICDIAAAFPNEGREALMALEHFDEEYVKAIDYQVKAPSREKPKAVLLIDLVGHDPVEIDRGEDRLRRVLDPYPDTVMTTAENDREAEKFWQDRKKMGAIARRTHAFKLNEDIVLPLEALADFASFVDLTNGEEDRENQQLVVFQMAAVIETILAKEEGSWKARKAEEAMALTRDALERIALAGRTALREERHLNELMRSLRTLLSEFPEALQLMETRMREIRNRLIVIATHMHAGDGNVHVNIPVHANDLEMMARASETADAVMARAVELGGVVSGEHGIGITKFKYLSQERLAAFLEYRSDIDPMGRMNPGKLSDPMVPKNSFTPSFSLLGLEARILQFGSLEKLARSIADCIRCGKCKPNCCVFHPDGNLFFHPRNKNLALAALIEAVLYETQRSHRTRFEVLRYLKEIADHCTICHKCLSPCPVQIDTGEISVQERGILRQTAGIPVHPATGLVLSYLESRSRSTNRLYRKTLIEWGSGVQRTLVRLVHTFPLPEELSKHPVLAHVKSPLPAASAGTLADVIPAHRFNQMVLLEPEGAGLQTVLYFPGCGSERLNADIGKAAIYVLLRAGYRVLLPPAYLCCGFPAWANANMDMFERIQLRNTIIFSQMGDMFGRGEIAACVVSCGTCKEALHRMAASEILSAPVEDAAGWVLRHGWAVRGSERVLYHRPCHDSLDGKAVPLMEEKLGLNVLSTPHCCSEAGTLATSRPDIAAALRMRKRHALEIAMADSDPNPSHRRSTVLVTNCPACIQGLGRLSDLPIRVRHLLEELAVMAGGPDWECSLRSMIRDPVVLTF</sequence>
<dbReference type="InterPro" id="IPR017900">
    <property type="entry name" value="4Fe4S_Fe_S_CS"/>
</dbReference>
<dbReference type="Pfam" id="PF12447">
    <property type="entry name" value="DUF3683"/>
    <property type="match status" value="1"/>
</dbReference>
<keyword evidence="4" id="KW-0408">Iron</keyword>
<dbReference type="Pfam" id="PF01565">
    <property type="entry name" value="FAD_binding_4"/>
    <property type="match status" value="1"/>
</dbReference>
<name>A0A7C4RQP6_9BACT</name>
<dbReference type="EMBL" id="DSUH01000150">
    <property type="protein sequence ID" value="HGU32491.1"/>
    <property type="molecule type" value="Genomic_DNA"/>
</dbReference>
<evidence type="ECO:0000256" key="2">
    <source>
        <dbReference type="ARBA" id="ARBA00022723"/>
    </source>
</evidence>
<dbReference type="Pfam" id="PF02913">
    <property type="entry name" value="FAD-oxidase_C"/>
    <property type="match status" value="2"/>
</dbReference>
<evidence type="ECO:0000256" key="1">
    <source>
        <dbReference type="ARBA" id="ARBA00022630"/>
    </source>
</evidence>
<dbReference type="InterPro" id="IPR016169">
    <property type="entry name" value="FAD-bd_PCMH_sub2"/>
</dbReference>
<dbReference type="AlphaFoldDB" id="A0A7C4RQP6"/>
<dbReference type="Gene3D" id="3.30.465.10">
    <property type="match status" value="1"/>
</dbReference>
<organism evidence="7">
    <name type="scientific">Desulfatirhabdium butyrativorans</name>
    <dbReference type="NCBI Taxonomy" id="340467"/>
    <lineage>
        <taxon>Bacteria</taxon>
        <taxon>Pseudomonadati</taxon>
        <taxon>Thermodesulfobacteriota</taxon>
        <taxon>Desulfobacteria</taxon>
        <taxon>Desulfobacterales</taxon>
        <taxon>Desulfatirhabdiaceae</taxon>
        <taxon>Desulfatirhabdium</taxon>
    </lineage>
</organism>
<accession>A0A7C4RQP6</accession>
<dbReference type="InterPro" id="IPR006094">
    <property type="entry name" value="Oxid_FAD_bind_N"/>
</dbReference>
<reference evidence="7" key="1">
    <citation type="journal article" date="2020" name="mSystems">
        <title>Genome- and Community-Level Interaction Insights into Carbon Utilization and Element Cycling Functions of Hydrothermarchaeota in Hydrothermal Sediment.</title>
        <authorList>
            <person name="Zhou Z."/>
            <person name="Liu Y."/>
            <person name="Xu W."/>
            <person name="Pan J."/>
            <person name="Luo Z.H."/>
            <person name="Li M."/>
        </authorList>
    </citation>
    <scope>NUCLEOTIDE SEQUENCE [LARGE SCALE GENOMIC DNA]</scope>
    <source>
        <strain evidence="7">SpSt-477</strain>
    </source>
</reference>
<keyword evidence="5" id="KW-0411">Iron-sulfur</keyword>
<dbReference type="InterPro" id="IPR016164">
    <property type="entry name" value="FAD-linked_Oxase-like_C"/>
</dbReference>
<evidence type="ECO:0000256" key="3">
    <source>
        <dbReference type="ARBA" id="ARBA00022827"/>
    </source>
</evidence>
<dbReference type="PROSITE" id="PS51387">
    <property type="entry name" value="FAD_PCMH"/>
    <property type="match status" value="1"/>
</dbReference>
<feature type="domain" description="FAD-binding PCMH-type" evidence="6">
    <location>
        <begin position="160"/>
        <end position="393"/>
    </location>
</feature>
<dbReference type="PANTHER" id="PTHR42934:SF2">
    <property type="entry name" value="GLYCOLATE OXIDASE SUBUNIT GLCD"/>
    <property type="match status" value="1"/>
</dbReference>
<evidence type="ECO:0000256" key="5">
    <source>
        <dbReference type="ARBA" id="ARBA00023014"/>
    </source>
</evidence>
<dbReference type="GO" id="GO:0051536">
    <property type="term" value="F:iron-sulfur cluster binding"/>
    <property type="evidence" value="ECO:0007669"/>
    <property type="project" value="UniProtKB-KW"/>
</dbReference>
<dbReference type="GO" id="GO:0016491">
    <property type="term" value="F:oxidoreductase activity"/>
    <property type="evidence" value="ECO:0007669"/>
    <property type="project" value="UniProtKB-ARBA"/>
</dbReference>
<dbReference type="InterPro" id="IPR004017">
    <property type="entry name" value="Cys_rich_dom"/>
</dbReference>
<keyword evidence="2" id="KW-0479">Metal-binding</keyword>
<dbReference type="InterPro" id="IPR016166">
    <property type="entry name" value="FAD-bd_PCMH"/>
</dbReference>
<dbReference type="InterPro" id="IPR022153">
    <property type="entry name" value="DUF3683"/>
</dbReference>
<dbReference type="PROSITE" id="PS00198">
    <property type="entry name" value="4FE4S_FER_1"/>
    <property type="match status" value="1"/>
</dbReference>
<comment type="caution">
    <text evidence="7">The sequence shown here is derived from an EMBL/GenBank/DDBJ whole genome shotgun (WGS) entry which is preliminary data.</text>
</comment>
<evidence type="ECO:0000256" key="4">
    <source>
        <dbReference type="ARBA" id="ARBA00023004"/>
    </source>
</evidence>
<dbReference type="InterPro" id="IPR004113">
    <property type="entry name" value="FAD-bd_oxidored_4_C"/>
</dbReference>
<dbReference type="Gene3D" id="1.10.1060.10">
    <property type="entry name" value="Alpha-helical ferredoxin"/>
    <property type="match status" value="1"/>
</dbReference>
<dbReference type="InterPro" id="IPR051914">
    <property type="entry name" value="FAD-linked_OxidoTrans_Type4"/>
</dbReference>
<dbReference type="InterPro" id="IPR017896">
    <property type="entry name" value="4Fe4S_Fe-S-bd"/>
</dbReference>